<feature type="transmembrane region" description="Helical" evidence="8">
    <location>
        <begin position="74"/>
        <end position="92"/>
    </location>
</feature>
<dbReference type="InterPro" id="IPR004638">
    <property type="entry name" value="EmrB-like"/>
</dbReference>
<keyword evidence="5 8" id="KW-1133">Transmembrane helix</keyword>
<feature type="transmembrane region" description="Helical" evidence="8">
    <location>
        <begin position="294"/>
        <end position="317"/>
    </location>
</feature>
<protein>
    <submittedName>
        <fullName evidence="10">MDR family MFS transporter</fullName>
    </submittedName>
</protein>
<dbReference type="InterPro" id="IPR036259">
    <property type="entry name" value="MFS_trans_sf"/>
</dbReference>
<evidence type="ECO:0000256" key="5">
    <source>
        <dbReference type="ARBA" id="ARBA00022989"/>
    </source>
</evidence>
<organism evidence="10 11">
    <name type="scientific">Streptacidiphilus cavernicola</name>
    <dbReference type="NCBI Taxonomy" id="3342716"/>
    <lineage>
        <taxon>Bacteria</taxon>
        <taxon>Bacillati</taxon>
        <taxon>Actinomycetota</taxon>
        <taxon>Actinomycetes</taxon>
        <taxon>Kitasatosporales</taxon>
        <taxon>Streptomycetaceae</taxon>
        <taxon>Streptacidiphilus</taxon>
    </lineage>
</organism>
<evidence type="ECO:0000313" key="10">
    <source>
        <dbReference type="EMBL" id="MFC1404219.1"/>
    </source>
</evidence>
<dbReference type="PROSITE" id="PS50850">
    <property type="entry name" value="MFS"/>
    <property type="match status" value="1"/>
</dbReference>
<feature type="transmembrane region" description="Helical" evidence="8">
    <location>
        <begin position="426"/>
        <end position="448"/>
    </location>
</feature>
<dbReference type="SUPFAM" id="SSF103473">
    <property type="entry name" value="MFS general substrate transporter"/>
    <property type="match status" value="1"/>
</dbReference>
<feature type="transmembrane region" description="Helical" evidence="8">
    <location>
        <begin position="129"/>
        <end position="150"/>
    </location>
</feature>
<feature type="transmembrane region" description="Helical" evidence="8">
    <location>
        <begin position="224"/>
        <end position="242"/>
    </location>
</feature>
<dbReference type="PANTHER" id="PTHR23501">
    <property type="entry name" value="MAJOR FACILITATOR SUPERFAMILY"/>
    <property type="match status" value="1"/>
</dbReference>
<dbReference type="InterPro" id="IPR011701">
    <property type="entry name" value="MFS"/>
</dbReference>
<dbReference type="PANTHER" id="PTHR23501:SF197">
    <property type="entry name" value="COMD"/>
    <property type="match status" value="1"/>
</dbReference>
<evidence type="ECO:0000256" key="3">
    <source>
        <dbReference type="ARBA" id="ARBA00022475"/>
    </source>
</evidence>
<accession>A0ABV6URX4</accession>
<feature type="transmembrane region" description="Helical" evidence="8">
    <location>
        <begin position="498"/>
        <end position="516"/>
    </location>
</feature>
<feature type="transmembrane region" description="Helical" evidence="8">
    <location>
        <begin position="329"/>
        <end position="351"/>
    </location>
</feature>
<evidence type="ECO:0000256" key="8">
    <source>
        <dbReference type="SAM" id="Phobius"/>
    </source>
</evidence>
<keyword evidence="11" id="KW-1185">Reference proteome</keyword>
<comment type="caution">
    <text evidence="10">The sequence shown here is derived from an EMBL/GenBank/DDBJ whole genome shotgun (WGS) entry which is preliminary data.</text>
</comment>
<evidence type="ECO:0000256" key="7">
    <source>
        <dbReference type="SAM" id="MobiDB-lite"/>
    </source>
</evidence>
<feature type="transmembrane region" description="Helical" evidence="8">
    <location>
        <begin position="36"/>
        <end position="54"/>
    </location>
</feature>
<dbReference type="Gene3D" id="1.20.1250.20">
    <property type="entry name" value="MFS general substrate transporter like domains"/>
    <property type="match status" value="1"/>
</dbReference>
<dbReference type="InterPro" id="IPR020846">
    <property type="entry name" value="MFS_dom"/>
</dbReference>
<dbReference type="CDD" id="cd17502">
    <property type="entry name" value="MFS_Azr1_MDR_like"/>
    <property type="match status" value="1"/>
</dbReference>
<dbReference type="Proteomes" id="UP001592528">
    <property type="component" value="Unassembled WGS sequence"/>
</dbReference>
<keyword evidence="2" id="KW-0813">Transport</keyword>
<keyword evidence="3" id="KW-1003">Cell membrane</keyword>
<dbReference type="Pfam" id="PF07690">
    <property type="entry name" value="MFS_1"/>
    <property type="match status" value="1"/>
</dbReference>
<feature type="transmembrane region" description="Helical" evidence="8">
    <location>
        <begin position="383"/>
        <end position="405"/>
    </location>
</feature>
<feature type="transmembrane region" description="Helical" evidence="8">
    <location>
        <begin position="192"/>
        <end position="212"/>
    </location>
</feature>
<feature type="transmembrane region" description="Helical" evidence="8">
    <location>
        <begin position="254"/>
        <end position="273"/>
    </location>
</feature>
<feature type="transmembrane region" description="Helical" evidence="8">
    <location>
        <begin position="104"/>
        <end position="123"/>
    </location>
</feature>
<feature type="region of interest" description="Disordered" evidence="7">
    <location>
        <begin position="1"/>
        <end position="27"/>
    </location>
</feature>
<dbReference type="NCBIfam" id="TIGR00711">
    <property type="entry name" value="efflux_EmrB"/>
    <property type="match status" value="1"/>
</dbReference>
<name>A0ABV6URX4_9ACTN</name>
<feature type="domain" description="Major facilitator superfamily (MFS) profile" evidence="9">
    <location>
        <begin position="39"/>
        <end position="521"/>
    </location>
</feature>
<dbReference type="Gene3D" id="1.20.1720.10">
    <property type="entry name" value="Multidrug resistance protein D"/>
    <property type="match status" value="1"/>
</dbReference>
<dbReference type="PRINTS" id="PR01036">
    <property type="entry name" value="TCRTETB"/>
</dbReference>
<reference evidence="10 11" key="1">
    <citation type="submission" date="2024-09" db="EMBL/GenBank/DDBJ databases">
        <authorList>
            <person name="Lee S.D."/>
        </authorList>
    </citation>
    <scope>NUCLEOTIDE SEQUENCE [LARGE SCALE GENOMIC DNA]</scope>
    <source>
        <strain evidence="10 11">N1-5</strain>
    </source>
</reference>
<dbReference type="EMBL" id="JBHEZZ010000013">
    <property type="protein sequence ID" value="MFC1404219.1"/>
    <property type="molecule type" value="Genomic_DNA"/>
</dbReference>
<evidence type="ECO:0000259" key="9">
    <source>
        <dbReference type="PROSITE" id="PS50850"/>
    </source>
</evidence>
<evidence type="ECO:0000256" key="4">
    <source>
        <dbReference type="ARBA" id="ARBA00022692"/>
    </source>
</evidence>
<feature type="transmembrane region" description="Helical" evidence="8">
    <location>
        <begin position="358"/>
        <end position="377"/>
    </location>
</feature>
<keyword evidence="4 8" id="KW-0812">Transmembrane</keyword>
<evidence type="ECO:0000313" key="11">
    <source>
        <dbReference type="Proteomes" id="UP001592528"/>
    </source>
</evidence>
<proteinExistence type="predicted"/>
<evidence type="ECO:0000256" key="2">
    <source>
        <dbReference type="ARBA" id="ARBA00022448"/>
    </source>
</evidence>
<keyword evidence="6 8" id="KW-0472">Membrane</keyword>
<comment type="subcellular location">
    <subcellularLocation>
        <location evidence="1">Cell membrane</location>
        <topology evidence="1">Multi-pass membrane protein</topology>
    </subcellularLocation>
</comment>
<sequence>MSDSPVDTATEPTGTPPEPSPEAPADGPNYLSHKQIMVVMGGLMAGMLLAALDQSIVGTALPTIVSQLGGIDKLSWVVTAYLLTSTAATPLWGKISDLYGRRIIFQSAIVIFLIGSALAGLSQNMGELIGFRAIQGIGGGGLMSLAFAIIGDVIPPRERGRYQGLMGAVFGLSSVAGPLLGGWFTDSIGWRWIFYINLPIGLGALVVCSFALKLPVNRREHSIDYLGSAAIVTGVTSLLLYLNWAGTSYGWASWQGLLLLGASILLTAGFILIERRAAEPILPMRLFRNPIFSVGNGFGFFAGFAMFGGIIYLPVYLQAVQGMSATKSGLGMLPAVAGIMATAITSGRLMAKTGKYKIYPIVGAVVIIGSLLLLSTLSNSTAYWQVALYAFAFGAGLGLTMQTMVTAIQNSVDFRDMGVATASATFFRQIGASIGTAIFGTVLTSRLAHYMKQEFAGSGGAGGGGAKLDANNVQAIQHLPAAVKGHVTNAFAHSIGDLFLTGVPFIAIALVFALVLKEKPLATMDPSAAPPAH</sequence>
<feature type="transmembrane region" description="Helical" evidence="8">
    <location>
        <begin position="162"/>
        <end position="180"/>
    </location>
</feature>
<gene>
    <name evidence="10" type="ORF">ACEZDJ_23280</name>
</gene>
<evidence type="ECO:0000256" key="6">
    <source>
        <dbReference type="ARBA" id="ARBA00023136"/>
    </source>
</evidence>
<dbReference type="RefSeq" id="WP_030265866.1">
    <property type="nucleotide sequence ID" value="NZ_JBHEZZ010000013.1"/>
</dbReference>
<evidence type="ECO:0000256" key="1">
    <source>
        <dbReference type="ARBA" id="ARBA00004651"/>
    </source>
</evidence>